<accession>A0A7S2U807</accession>
<feature type="domain" description="Major facilitator superfamily (MFS) profile" evidence="26">
    <location>
        <begin position="51"/>
        <end position="579"/>
    </location>
</feature>
<evidence type="ECO:0000256" key="23">
    <source>
        <dbReference type="ARBA" id="ARBA00045709"/>
    </source>
</evidence>
<keyword evidence="6 25" id="KW-0472">Membrane</keyword>
<evidence type="ECO:0000259" key="26">
    <source>
        <dbReference type="PROSITE" id="PS50850"/>
    </source>
</evidence>
<protein>
    <recommendedName>
        <fullName evidence="21">Lysosomal dipeptide transporter MFSD1</fullName>
    </recommendedName>
    <alternativeName>
        <fullName evidence="22">Major facilitator superfamily domain-containing protein 1</fullName>
    </alternativeName>
</protein>
<dbReference type="PANTHER" id="PTHR23512:SF3">
    <property type="entry name" value="MAJOR FACILITATOR SUPERFAMILY DOMAIN-CONTAINING PROTEIN 1"/>
    <property type="match status" value="1"/>
</dbReference>
<evidence type="ECO:0000256" key="13">
    <source>
        <dbReference type="ARBA" id="ARBA00044893"/>
    </source>
</evidence>
<evidence type="ECO:0000256" key="17">
    <source>
        <dbReference type="ARBA" id="ARBA00044903"/>
    </source>
</evidence>
<keyword evidence="5 25" id="KW-1133">Transmembrane helix</keyword>
<comment type="catalytic activity">
    <reaction evidence="9">
        <text>L-histidyl-glycine(out) = L-histidyl-glycine(in)</text>
        <dbReference type="Rhea" id="RHEA:79395"/>
        <dbReference type="ChEBI" id="CHEBI:229957"/>
    </reaction>
</comment>
<comment type="catalytic activity">
    <reaction evidence="18">
        <text>L-histidyl-L-alpha-amino acid(out) = L-histidyl-L-alpha-amino acid(in)</text>
        <dbReference type="Rhea" id="RHEA:79379"/>
        <dbReference type="ChEBI" id="CHEBI:229964"/>
    </reaction>
</comment>
<comment type="catalytic activity">
    <reaction evidence="8">
        <text>L-lysyl-L-alanine(out) = L-lysyl-L-alanine(in)</text>
        <dbReference type="Rhea" id="RHEA:79399"/>
        <dbReference type="ChEBI" id="CHEBI:229954"/>
    </reaction>
</comment>
<dbReference type="Pfam" id="PF07690">
    <property type="entry name" value="MFS_1"/>
    <property type="match status" value="2"/>
</dbReference>
<comment type="function">
    <text evidence="23">Lysosomal dipeptide uniporter that selectively exports lysine, arginine or histidine-containing dipeptides with a net positive charge from the lysosome lumen into the cytosol. Could play a role in a specific type of protein O-glycosylation indirectly regulating macrophages migration and tissue invasion. Also essential for liver homeostasis.</text>
</comment>
<sequence length="595" mass="64939">MESITEVLNVHFDPLNVLIPELPPQAFNPPLAASRYQRTRSTLGRRWGILALVCVIMTGVYYSYDIPAALHQQLYAFMPPSTNFETHFNLLYTVYSVPNVILPFFGGKFVDRFGASFCLVSFASLTLLGQLLFAFGTEAKSWGIMLLGRIIYGFGGESIVVAQSTLLSSWFDGGEVAFAMGISLAVSRLGSVFNNMISPFIANSTGTIWALFVGVAMNSFSVWSAIAVAFMDRDAEQKCTAENEAKAVLMASLLEDDSIDVIDEYARQDSKQNDTVSSENVNDSVDETTEHVRLGGVLQFGPVFWLLALSSLVVYGCILPFNNVASGILLERNYFRAPPKDCVLDYPEQCTLGSLQNGTNLARTLDGELCQLQYAAPLLPSSISFTQTDKSWKRSQYNYTSLRPSDVDCGDSFWSSACTKDYCSTQKQATEKAGRIMSIPYLFSAALSPVLGKLVDKIGRRATIACFASLILIMVHTTLALSISSPVVPLVGQGIAYSLYAAVIWPSIPLVVDKKLTGTAFGVMLALQNVGLSLFPILIAGIYNSDGHHYIPNVEYFFVSCAVIGTGIGIALQLVDQRRGGKLNATNSDRNERTQ</sequence>
<dbReference type="Gene3D" id="1.20.1250.20">
    <property type="entry name" value="MFS general substrate transporter like domains"/>
    <property type="match status" value="2"/>
</dbReference>
<evidence type="ECO:0000256" key="8">
    <source>
        <dbReference type="ARBA" id="ARBA00044876"/>
    </source>
</evidence>
<comment type="catalytic activity">
    <reaction evidence="14">
        <text>L-aspartyl-L-lysine(out) = L-aspartyl-L-lysine(in)</text>
        <dbReference type="Rhea" id="RHEA:79411"/>
        <dbReference type="ChEBI" id="CHEBI:229953"/>
    </reaction>
</comment>
<evidence type="ECO:0000256" key="3">
    <source>
        <dbReference type="ARBA" id="ARBA00022448"/>
    </source>
</evidence>
<comment type="catalytic activity">
    <reaction evidence="11">
        <text>L-alpha-aminoacyl-L-histidine(out) = L-alpha-aminoacyl-L-histidine(in)</text>
        <dbReference type="Rhea" id="RHEA:79375"/>
        <dbReference type="ChEBI" id="CHEBI:229967"/>
    </reaction>
</comment>
<evidence type="ECO:0000256" key="4">
    <source>
        <dbReference type="ARBA" id="ARBA00022692"/>
    </source>
</evidence>
<dbReference type="EMBL" id="HBHQ01004981">
    <property type="protein sequence ID" value="CAD9811494.1"/>
    <property type="molecule type" value="Transcribed_RNA"/>
</dbReference>
<evidence type="ECO:0000256" key="15">
    <source>
        <dbReference type="ARBA" id="ARBA00044899"/>
    </source>
</evidence>
<evidence type="ECO:0000256" key="25">
    <source>
        <dbReference type="SAM" id="Phobius"/>
    </source>
</evidence>
<dbReference type="SUPFAM" id="SSF103473">
    <property type="entry name" value="MFS general substrate transporter"/>
    <property type="match status" value="2"/>
</dbReference>
<evidence type="ECO:0000256" key="22">
    <source>
        <dbReference type="ARBA" id="ARBA00045018"/>
    </source>
</evidence>
<dbReference type="InterPro" id="IPR005829">
    <property type="entry name" value="Sugar_transporter_CS"/>
</dbReference>
<evidence type="ECO:0000256" key="24">
    <source>
        <dbReference type="ARBA" id="ARBA00046376"/>
    </source>
</evidence>
<dbReference type="PROSITE" id="PS00216">
    <property type="entry name" value="SUGAR_TRANSPORT_1"/>
    <property type="match status" value="1"/>
</dbReference>
<evidence type="ECO:0000256" key="10">
    <source>
        <dbReference type="ARBA" id="ARBA00044881"/>
    </source>
</evidence>
<dbReference type="AlphaFoldDB" id="A0A7S2U807"/>
<evidence type="ECO:0000256" key="18">
    <source>
        <dbReference type="ARBA" id="ARBA00044912"/>
    </source>
</evidence>
<feature type="transmembrane region" description="Helical" evidence="25">
    <location>
        <begin position="177"/>
        <end position="197"/>
    </location>
</feature>
<evidence type="ECO:0000256" key="9">
    <source>
        <dbReference type="ARBA" id="ARBA00044878"/>
    </source>
</evidence>
<comment type="similarity">
    <text evidence="2">Belongs to the major facilitator superfamily.</text>
</comment>
<evidence type="ECO:0000256" key="11">
    <source>
        <dbReference type="ARBA" id="ARBA00044884"/>
    </source>
</evidence>
<evidence type="ECO:0000256" key="14">
    <source>
        <dbReference type="ARBA" id="ARBA00044898"/>
    </source>
</evidence>
<feature type="transmembrane region" description="Helical" evidence="25">
    <location>
        <begin position="209"/>
        <end position="231"/>
    </location>
</feature>
<dbReference type="GO" id="GO:0005765">
    <property type="term" value="C:lysosomal membrane"/>
    <property type="evidence" value="ECO:0007669"/>
    <property type="project" value="UniProtKB-SubCell"/>
</dbReference>
<comment type="subcellular location">
    <subcellularLocation>
        <location evidence="1">Lysosome membrane</location>
        <topology evidence="1">Multi-pass membrane protein</topology>
    </subcellularLocation>
</comment>
<keyword evidence="3" id="KW-0813">Transport</keyword>
<comment type="catalytic activity">
    <reaction evidence="17">
        <text>L-arginyl-glycine(out) = L-arginyl-glycine(in)</text>
        <dbReference type="Rhea" id="RHEA:79391"/>
        <dbReference type="ChEBI" id="CHEBI:229955"/>
    </reaction>
</comment>
<gene>
    <name evidence="27" type="ORF">ASEP1449_LOCUS3319</name>
</gene>
<evidence type="ECO:0000256" key="5">
    <source>
        <dbReference type="ARBA" id="ARBA00022989"/>
    </source>
</evidence>
<feature type="transmembrane region" description="Helical" evidence="25">
    <location>
        <begin position="462"/>
        <end position="483"/>
    </location>
</feature>
<keyword evidence="7" id="KW-0458">Lysosome</keyword>
<comment type="catalytic activity">
    <reaction evidence="20">
        <text>L-lysyl-glycine(out) = L-lysyl-glycine(in)</text>
        <dbReference type="Rhea" id="RHEA:79407"/>
        <dbReference type="ChEBI" id="CHEBI:191202"/>
    </reaction>
</comment>
<dbReference type="InterPro" id="IPR011701">
    <property type="entry name" value="MFS"/>
</dbReference>
<comment type="catalytic activity">
    <reaction evidence="19">
        <text>L-alanyl-L-lysine(out) = L-alanyl-L-lysine(in)</text>
        <dbReference type="Rhea" id="RHEA:79415"/>
        <dbReference type="ChEBI" id="CHEBI:192470"/>
    </reaction>
</comment>
<evidence type="ECO:0000256" key="7">
    <source>
        <dbReference type="ARBA" id="ARBA00023228"/>
    </source>
</evidence>
<evidence type="ECO:0000256" key="2">
    <source>
        <dbReference type="ARBA" id="ARBA00008335"/>
    </source>
</evidence>
<comment type="catalytic activity">
    <reaction evidence="13">
        <text>L-alpha-aminoacyl-L-lysine(out) = L-alpha-aminoacyl-L-lysine(in)</text>
        <dbReference type="Rhea" id="RHEA:79383"/>
        <dbReference type="ChEBI" id="CHEBI:229966"/>
    </reaction>
</comment>
<dbReference type="InterPro" id="IPR036259">
    <property type="entry name" value="MFS_trans_sf"/>
</dbReference>
<keyword evidence="4 25" id="KW-0812">Transmembrane</keyword>
<evidence type="ECO:0000256" key="6">
    <source>
        <dbReference type="ARBA" id="ARBA00023136"/>
    </source>
</evidence>
<comment type="catalytic activity">
    <reaction evidence="12">
        <text>L-lysyl-L-alpha-amino acid(out) = L-lysyl-L-alpha-amino acid(in)</text>
        <dbReference type="Rhea" id="RHEA:79387"/>
        <dbReference type="ChEBI" id="CHEBI:229965"/>
    </reaction>
</comment>
<comment type="catalytic activity">
    <reaction evidence="10">
        <text>L-alpha-aminoacyl-L-arginine(out) = L-alpha-aminoacyl-L-arginine(in)</text>
        <dbReference type="Rhea" id="RHEA:79367"/>
        <dbReference type="ChEBI" id="CHEBI:229968"/>
    </reaction>
</comment>
<evidence type="ECO:0000256" key="12">
    <source>
        <dbReference type="ARBA" id="ARBA00044891"/>
    </source>
</evidence>
<feature type="transmembrane region" description="Helical" evidence="25">
    <location>
        <begin position="47"/>
        <end position="64"/>
    </location>
</feature>
<evidence type="ECO:0000256" key="20">
    <source>
        <dbReference type="ARBA" id="ARBA00044924"/>
    </source>
</evidence>
<feature type="transmembrane region" description="Helical" evidence="25">
    <location>
        <begin position="556"/>
        <end position="575"/>
    </location>
</feature>
<feature type="transmembrane region" description="Helical" evidence="25">
    <location>
        <begin position="495"/>
        <end position="512"/>
    </location>
</feature>
<evidence type="ECO:0000256" key="16">
    <source>
        <dbReference type="ARBA" id="ARBA00044900"/>
    </source>
</evidence>
<dbReference type="PANTHER" id="PTHR23512">
    <property type="entry name" value="MAJOR FACILITATOR SUPERFAMILY DOMAIN-CONTAINING PROTEIN 1"/>
    <property type="match status" value="1"/>
</dbReference>
<evidence type="ECO:0000256" key="1">
    <source>
        <dbReference type="ARBA" id="ARBA00004155"/>
    </source>
</evidence>
<evidence type="ECO:0000256" key="19">
    <source>
        <dbReference type="ARBA" id="ARBA00044919"/>
    </source>
</evidence>
<dbReference type="InterPro" id="IPR052187">
    <property type="entry name" value="MFSD1"/>
</dbReference>
<organism evidence="27">
    <name type="scientific">Attheya septentrionalis</name>
    <dbReference type="NCBI Taxonomy" id="420275"/>
    <lineage>
        <taxon>Eukaryota</taxon>
        <taxon>Sar</taxon>
        <taxon>Stramenopiles</taxon>
        <taxon>Ochrophyta</taxon>
        <taxon>Bacillariophyta</taxon>
        <taxon>Coscinodiscophyceae</taxon>
        <taxon>Chaetocerotophycidae</taxon>
        <taxon>Chaetocerotales</taxon>
        <taxon>Attheyaceae</taxon>
        <taxon>Attheya</taxon>
    </lineage>
</organism>
<reference evidence="27" key="1">
    <citation type="submission" date="2021-01" db="EMBL/GenBank/DDBJ databases">
        <authorList>
            <person name="Corre E."/>
            <person name="Pelletier E."/>
            <person name="Niang G."/>
            <person name="Scheremetjew M."/>
            <person name="Finn R."/>
            <person name="Kale V."/>
            <person name="Holt S."/>
            <person name="Cochrane G."/>
            <person name="Meng A."/>
            <person name="Brown T."/>
            <person name="Cohen L."/>
        </authorList>
    </citation>
    <scope>NUCLEOTIDE SEQUENCE</scope>
    <source>
        <strain evidence="27">CCMP2084</strain>
    </source>
</reference>
<feature type="transmembrane region" description="Helical" evidence="25">
    <location>
        <begin position="303"/>
        <end position="330"/>
    </location>
</feature>
<dbReference type="PROSITE" id="PS50850">
    <property type="entry name" value="MFS"/>
    <property type="match status" value="1"/>
</dbReference>
<name>A0A7S2U807_9STRA</name>
<comment type="subunit">
    <text evidence="24">Homodimer. Interacts with lysosomal protein GLMP (via lumenal domain); the interaction starts while both proteins are still in the endoplasmic reticulum and is required for stabilization of MFSD1 in lysosomes but has no direct effect on its targeting to lysosomes or transporter activity.</text>
</comment>
<evidence type="ECO:0000313" key="27">
    <source>
        <dbReference type="EMBL" id="CAD9811494.1"/>
    </source>
</evidence>
<feature type="transmembrane region" description="Helical" evidence="25">
    <location>
        <begin position="519"/>
        <end position="544"/>
    </location>
</feature>
<dbReference type="GO" id="GO:0022857">
    <property type="term" value="F:transmembrane transporter activity"/>
    <property type="evidence" value="ECO:0007669"/>
    <property type="project" value="InterPro"/>
</dbReference>
<feature type="transmembrane region" description="Helical" evidence="25">
    <location>
        <begin position="113"/>
        <end position="134"/>
    </location>
</feature>
<evidence type="ECO:0000256" key="21">
    <source>
        <dbReference type="ARBA" id="ARBA00044985"/>
    </source>
</evidence>
<dbReference type="InterPro" id="IPR020846">
    <property type="entry name" value="MFS_dom"/>
</dbReference>
<comment type="catalytic activity">
    <reaction evidence="15">
        <text>L-arginyl-L-alpha-amino acid(out) = L-arginyl-L-alpha-amino acid(in)</text>
        <dbReference type="Rhea" id="RHEA:79371"/>
        <dbReference type="ChEBI" id="CHEBI:84315"/>
    </reaction>
</comment>
<comment type="catalytic activity">
    <reaction evidence="16">
        <text>L-lysyl-L-lysine(out) = L-lysyl-L-lysine(in)</text>
        <dbReference type="Rhea" id="RHEA:79403"/>
        <dbReference type="ChEBI" id="CHEBI:229956"/>
    </reaction>
</comment>
<proteinExistence type="inferred from homology"/>